<evidence type="ECO:0000313" key="1">
    <source>
        <dbReference type="EMBL" id="KAH3773155.1"/>
    </source>
</evidence>
<proteinExistence type="predicted"/>
<name>A0A9D4E644_DREPO</name>
<sequence>MLSMKINEVEVFRVEKSSYLNRTGSVFYIGRHYEEVFEGYHTLDDAVPPSSKIRIFFTIAGRVLLFNRVYTAFKPNPKCVHCMNTSIHPCSSVGKVTASTQRFVRVLYDSTVFMNLLFAWRLYCDCSTTINSTGRKNNPVIKE</sequence>
<evidence type="ECO:0000313" key="2">
    <source>
        <dbReference type="Proteomes" id="UP000828390"/>
    </source>
</evidence>
<reference evidence="1" key="2">
    <citation type="submission" date="2020-11" db="EMBL/GenBank/DDBJ databases">
        <authorList>
            <person name="McCartney M.A."/>
            <person name="Auch B."/>
            <person name="Kono T."/>
            <person name="Mallez S."/>
            <person name="Becker A."/>
            <person name="Gohl D.M."/>
            <person name="Silverstein K.A.T."/>
            <person name="Koren S."/>
            <person name="Bechman K.B."/>
            <person name="Herman A."/>
            <person name="Abrahante J.E."/>
            <person name="Garbe J."/>
        </authorList>
    </citation>
    <scope>NUCLEOTIDE SEQUENCE</scope>
    <source>
        <strain evidence="1">Duluth1</strain>
        <tissue evidence="1">Whole animal</tissue>
    </source>
</reference>
<reference evidence="1" key="1">
    <citation type="journal article" date="2019" name="bioRxiv">
        <title>The Genome of the Zebra Mussel, Dreissena polymorpha: A Resource for Invasive Species Research.</title>
        <authorList>
            <person name="McCartney M.A."/>
            <person name="Auch B."/>
            <person name="Kono T."/>
            <person name="Mallez S."/>
            <person name="Zhang Y."/>
            <person name="Obille A."/>
            <person name="Becker A."/>
            <person name="Abrahante J.E."/>
            <person name="Garbe J."/>
            <person name="Badalamenti J.P."/>
            <person name="Herman A."/>
            <person name="Mangelson H."/>
            <person name="Liachko I."/>
            <person name="Sullivan S."/>
            <person name="Sone E.D."/>
            <person name="Koren S."/>
            <person name="Silverstein K.A.T."/>
            <person name="Beckman K.B."/>
            <person name="Gohl D.M."/>
        </authorList>
    </citation>
    <scope>NUCLEOTIDE SEQUENCE</scope>
    <source>
        <strain evidence="1">Duluth1</strain>
        <tissue evidence="1">Whole animal</tissue>
    </source>
</reference>
<dbReference type="Proteomes" id="UP000828390">
    <property type="component" value="Unassembled WGS sequence"/>
</dbReference>
<keyword evidence="2" id="KW-1185">Reference proteome</keyword>
<gene>
    <name evidence="1" type="ORF">DPMN_174510</name>
</gene>
<organism evidence="1 2">
    <name type="scientific">Dreissena polymorpha</name>
    <name type="common">Zebra mussel</name>
    <name type="synonym">Mytilus polymorpha</name>
    <dbReference type="NCBI Taxonomy" id="45954"/>
    <lineage>
        <taxon>Eukaryota</taxon>
        <taxon>Metazoa</taxon>
        <taxon>Spiralia</taxon>
        <taxon>Lophotrochozoa</taxon>
        <taxon>Mollusca</taxon>
        <taxon>Bivalvia</taxon>
        <taxon>Autobranchia</taxon>
        <taxon>Heteroconchia</taxon>
        <taxon>Euheterodonta</taxon>
        <taxon>Imparidentia</taxon>
        <taxon>Neoheterodontei</taxon>
        <taxon>Myida</taxon>
        <taxon>Dreissenoidea</taxon>
        <taxon>Dreissenidae</taxon>
        <taxon>Dreissena</taxon>
    </lineage>
</organism>
<dbReference type="AlphaFoldDB" id="A0A9D4E644"/>
<dbReference type="EMBL" id="JAIWYP010000009">
    <property type="protein sequence ID" value="KAH3773155.1"/>
    <property type="molecule type" value="Genomic_DNA"/>
</dbReference>
<comment type="caution">
    <text evidence="1">The sequence shown here is derived from an EMBL/GenBank/DDBJ whole genome shotgun (WGS) entry which is preliminary data.</text>
</comment>
<protein>
    <submittedName>
        <fullName evidence="1">Uncharacterized protein</fullName>
    </submittedName>
</protein>
<accession>A0A9D4E644</accession>